<keyword evidence="1" id="KW-0472">Membrane</keyword>
<evidence type="ECO:0000313" key="3">
    <source>
        <dbReference type="Proteomes" id="UP000541154"/>
    </source>
</evidence>
<dbReference type="EMBL" id="SPNV01000137">
    <property type="protein sequence ID" value="KAF5860231.1"/>
    <property type="molecule type" value="Genomic_DNA"/>
</dbReference>
<dbReference type="Proteomes" id="UP000541154">
    <property type="component" value="Unassembled WGS sequence"/>
</dbReference>
<comment type="caution">
    <text evidence="2">The sequence shown here is derived from an EMBL/GenBank/DDBJ whole genome shotgun (WGS) entry which is preliminary data.</text>
</comment>
<feature type="transmembrane region" description="Helical" evidence="1">
    <location>
        <begin position="75"/>
        <end position="99"/>
    </location>
</feature>
<name>A0A8H6A1N0_PETAA</name>
<sequence>MTSVAVTAAEIGLMVVLTYLPSYAPSHGRSIHPRPGYSRILADRWGRFSIMILARAVCTTLILALWLTAGESEAAIISFATLFGFWAGPAISLTPVCVAQILRTEDYGKRYRTTTTTMLSFCLLVAIPVAGEGLKAQNPSSHNEIVYSGLIVFCGLSYACSTLFLVLTKGITVGWSVTRIS</sequence>
<accession>A0A8H6A1N0</accession>
<keyword evidence="1" id="KW-0812">Transmembrane</keyword>
<feature type="transmembrane region" description="Helical" evidence="1">
    <location>
        <begin position="145"/>
        <end position="167"/>
    </location>
</feature>
<keyword evidence="3" id="KW-1185">Reference proteome</keyword>
<feature type="transmembrane region" description="Helical" evidence="1">
    <location>
        <begin position="45"/>
        <end position="69"/>
    </location>
</feature>
<protein>
    <submittedName>
        <fullName evidence="2">Uncharacterized protein</fullName>
    </submittedName>
</protein>
<dbReference type="SUPFAM" id="SSF103473">
    <property type="entry name" value="MFS general substrate transporter"/>
    <property type="match status" value="1"/>
</dbReference>
<feature type="transmembrane region" description="Helical" evidence="1">
    <location>
        <begin position="111"/>
        <end position="130"/>
    </location>
</feature>
<dbReference type="InterPro" id="IPR036259">
    <property type="entry name" value="MFS_trans_sf"/>
</dbReference>
<feature type="transmembrane region" description="Helical" evidence="1">
    <location>
        <begin position="6"/>
        <end position="24"/>
    </location>
</feature>
<reference evidence="2 3" key="1">
    <citation type="submission" date="2019-04" db="EMBL/GenBank/DDBJ databases">
        <title>Aspergillus burnettii sp. nov., novel species from soil in southeast Queensland.</title>
        <authorList>
            <person name="Gilchrist C.L.M."/>
            <person name="Pitt J.I."/>
            <person name="Lange L."/>
            <person name="Lacey H.J."/>
            <person name="Vuong D."/>
            <person name="Midgley D.J."/>
            <person name="Greenfield P."/>
            <person name="Bradbury M."/>
            <person name="Lacey E."/>
            <person name="Busk P.K."/>
            <person name="Pilgaard B."/>
            <person name="Chooi Y.H."/>
            <person name="Piggott A.M."/>
        </authorList>
    </citation>
    <scope>NUCLEOTIDE SEQUENCE [LARGE SCALE GENOMIC DNA]</scope>
    <source>
        <strain evidence="2 3">FRR 5400</strain>
    </source>
</reference>
<gene>
    <name evidence="2" type="ORF">ETB97_001820</name>
</gene>
<proteinExistence type="predicted"/>
<organism evidence="2 3">
    <name type="scientific">Petromyces alliaceus</name>
    <name type="common">Aspergillus alliaceus</name>
    <dbReference type="NCBI Taxonomy" id="209559"/>
    <lineage>
        <taxon>Eukaryota</taxon>
        <taxon>Fungi</taxon>
        <taxon>Dikarya</taxon>
        <taxon>Ascomycota</taxon>
        <taxon>Pezizomycotina</taxon>
        <taxon>Eurotiomycetes</taxon>
        <taxon>Eurotiomycetidae</taxon>
        <taxon>Eurotiales</taxon>
        <taxon>Aspergillaceae</taxon>
        <taxon>Aspergillus</taxon>
        <taxon>Aspergillus subgen. Circumdati</taxon>
    </lineage>
</organism>
<dbReference type="AlphaFoldDB" id="A0A8H6A1N0"/>
<evidence type="ECO:0000313" key="2">
    <source>
        <dbReference type="EMBL" id="KAF5860231.1"/>
    </source>
</evidence>
<dbReference type="Gene3D" id="1.20.1250.20">
    <property type="entry name" value="MFS general substrate transporter like domains"/>
    <property type="match status" value="1"/>
</dbReference>
<keyword evidence="1" id="KW-1133">Transmembrane helix</keyword>
<evidence type="ECO:0000256" key="1">
    <source>
        <dbReference type="SAM" id="Phobius"/>
    </source>
</evidence>